<dbReference type="EMBL" id="LDAU01000058">
    <property type="protein sequence ID" value="KRX08710.1"/>
    <property type="molecule type" value="Genomic_DNA"/>
</dbReference>
<organism evidence="1 2">
    <name type="scientific">Pseudocohnilembus persalinus</name>
    <name type="common">Ciliate</name>
    <dbReference type="NCBI Taxonomy" id="266149"/>
    <lineage>
        <taxon>Eukaryota</taxon>
        <taxon>Sar</taxon>
        <taxon>Alveolata</taxon>
        <taxon>Ciliophora</taxon>
        <taxon>Intramacronucleata</taxon>
        <taxon>Oligohymenophorea</taxon>
        <taxon>Scuticociliatia</taxon>
        <taxon>Philasterida</taxon>
        <taxon>Pseudocohnilembidae</taxon>
        <taxon>Pseudocohnilembus</taxon>
    </lineage>
</organism>
<reference evidence="1 2" key="1">
    <citation type="journal article" date="2015" name="Sci. Rep.">
        <title>Genome of the facultative scuticociliatosis pathogen Pseudocohnilembus persalinus provides insight into its virulence through horizontal gene transfer.</title>
        <authorList>
            <person name="Xiong J."/>
            <person name="Wang G."/>
            <person name="Cheng J."/>
            <person name="Tian M."/>
            <person name="Pan X."/>
            <person name="Warren A."/>
            <person name="Jiang C."/>
            <person name="Yuan D."/>
            <person name="Miao W."/>
        </authorList>
    </citation>
    <scope>NUCLEOTIDE SEQUENCE [LARGE SCALE GENOMIC DNA]</scope>
    <source>
        <strain evidence="1">36N120E</strain>
    </source>
</reference>
<dbReference type="AlphaFoldDB" id="A0A0V0R2I0"/>
<gene>
    <name evidence="1" type="ORF">PPERSA_08021</name>
</gene>
<keyword evidence="2" id="KW-1185">Reference proteome</keyword>
<sequence>MQNSTQTESQKPTLKYLSKNIQTLLYLKQFLKIDISTNKLKQFLSQTEDRNNLNFTISKLAKIYKLSRKTKTSRFDSLIDLFSVGRSVNRFLHVFMTIQYIKESSKELYLLLQQNALNGKKQDGIQYLFYSCLLDNFGNFMDFINDILDDIALLF</sequence>
<evidence type="ECO:0000313" key="2">
    <source>
        <dbReference type="Proteomes" id="UP000054937"/>
    </source>
</evidence>
<protein>
    <submittedName>
        <fullName evidence="1">Uncharacterized protein</fullName>
    </submittedName>
</protein>
<dbReference type="Proteomes" id="UP000054937">
    <property type="component" value="Unassembled WGS sequence"/>
</dbReference>
<proteinExistence type="predicted"/>
<dbReference type="InParanoid" id="A0A0V0R2I0"/>
<name>A0A0V0R2I0_PSEPJ</name>
<accession>A0A0V0R2I0</accession>
<comment type="caution">
    <text evidence="1">The sequence shown here is derived from an EMBL/GenBank/DDBJ whole genome shotgun (WGS) entry which is preliminary data.</text>
</comment>
<evidence type="ECO:0000313" key="1">
    <source>
        <dbReference type="EMBL" id="KRX08710.1"/>
    </source>
</evidence>